<dbReference type="PATRIC" id="fig|1195236.3.peg.4866"/>
<dbReference type="Proteomes" id="UP000014155">
    <property type="component" value="Unassembled WGS sequence"/>
</dbReference>
<dbReference type="RefSeq" id="WP_004630126.1">
    <property type="nucleotide sequence ID" value="NZ_AORV01000065.1"/>
</dbReference>
<dbReference type="AlphaFoldDB" id="S0FMP5"/>
<dbReference type="EMBL" id="AORV01000065">
    <property type="protein sequence ID" value="EMS69768.1"/>
    <property type="molecule type" value="Genomic_DNA"/>
</dbReference>
<dbReference type="STRING" id="1195236.CTER_4683"/>
<protein>
    <submittedName>
        <fullName evidence="1">Uncharacterized protein</fullName>
    </submittedName>
</protein>
<evidence type="ECO:0000313" key="2">
    <source>
        <dbReference type="Proteomes" id="UP000014155"/>
    </source>
</evidence>
<name>S0FMP5_RUMCE</name>
<comment type="caution">
    <text evidence="1">The sequence shown here is derived from an EMBL/GenBank/DDBJ whole genome shotgun (WGS) entry which is preliminary data.</text>
</comment>
<sequence>MDLTKNYDIYTSKDNKYGTCGTMIYTDPKCRIEFDVCDYRDPVWWITVLKKFNLTKEQKIELLRRISANVQIPVYEERIGEIQENINNIDGSKSIIDY</sequence>
<proteinExistence type="predicted"/>
<gene>
    <name evidence="1" type="ORF">CTER_4683</name>
</gene>
<organism evidence="1 2">
    <name type="scientific">Ruminiclostridium cellobioparum subsp. termitidis CT1112</name>
    <dbReference type="NCBI Taxonomy" id="1195236"/>
    <lineage>
        <taxon>Bacteria</taxon>
        <taxon>Bacillati</taxon>
        <taxon>Bacillota</taxon>
        <taxon>Clostridia</taxon>
        <taxon>Eubacteriales</taxon>
        <taxon>Oscillospiraceae</taxon>
        <taxon>Ruminiclostridium</taxon>
    </lineage>
</organism>
<reference evidence="1 2" key="1">
    <citation type="journal article" date="2013" name="Genome Announc.">
        <title>Draft Genome Sequence of the Cellulolytic, Mesophilic, Anaerobic Bacterium Clostridium termitidis Strain CT1112 (DSM 5398).</title>
        <authorList>
            <person name="Lal S."/>
            <person name="Ramachandran U."/>
            <person name="Zhang X."/>
            <person name="Munir R."/>
            <person name="Sparling R."/>
            <person name="Levin D.B."/>
        </authorList>
    </citation>
    <scope>NUCLEOTIDE SEQUENCE [LARGE SCALE GENOMIC DNA]</scope>
    <source>
        <strain evidence="1 2">CT1112</strain>
    </source>
</reference>
<keyword evidence="2" id="KW-1185">Reference proteome</keyword>
<evidence type="ECO:0000313" key="1">
    <source>
        <dbReference type="EMBL" id="EMS69768.1"/>
    </source>
</evidence>
<accession>S0FMP5</accession>